<name>A0A9X3NSM8_9ACTN</name>
<dbReference type="InterPro" id="IPR029021">
    <property type="entry name" value="Prot-tyrosine_phosphatase-like"/>
</dbReference>
<evidence type="ECO:0000313" key="2">
    <source>
        <dbReference type="Proteomes" id="UP001140076"/>
    </source>
</evidence>
<dbReference type="EMBL" id="JAJAQC010000030">
    <property type="protein sequence ID" value="MDA0566120.1"/>
    <property type="molecule type" value="Genomic_DNA"/>
</dbReference>
<accession>A0A9X3NSM8</accession>
<reference evidence="1" key="1">
    <citation type="submission" date="2021-10" db="EMBL/GenBank/DDBJ databases">
        <title>Streptomonospora sp. nov., isolated from mangrove soil.</title>
        <authorList>
            <person name="Chen X."/>
            <person name="Ge X."/>
            <person name="Liu W."/>
        </authorList>
    </citation>
    <scope>NUCLEOTIDE SEQUENCE</scope>
    <source>
        <strain evidence="1">S1-112</strain>
    </source>
</reference>
<proteinExistence type="predicted"/>
<organism evidence="1 2">
    <name type="scientific">Streptomonospora mangrovi</name>
    <dbReference type="NCBI Taxonomy" id="2883123"/>
    <lineage>
        <taxon>Bacteria</taxon>
        <taxon>Bacillati</taxon>
        <taxon>Actinomycetota</taxon>
        <taxon>Actinomycetes</taxon>
        <taxon>Streptosporangiales</taxon>
        <taxon>Nocardiopsidaceae</taxon>
        <taxon>Streptomonospora</taxon>
    </lineage>
</organism>
<dbReference type="SUPFAM" id="SSF52799">
    <property type="entry name" value="(Phosphotyrosine protein) phosphatases II"/>
    <property type="match status" value="1"/>
</dbReference>
<dbReference type="Gene3D" id="3.90.190.10">
    <property type="entry name" value="Protein tyrosine phosphatase superfamily"/>
    <property type="match status" value="1"/>
</dbReference>
<comment type="caution">
    <text evidence="1">The sequence shown here is derived from an EMBL/GenBank/DDBJ whole genome shotgun (WGS) entry which is preliminary data.</text>
</comment>
<gene>
    <name evidence="1" type="ORF">LG943_17625</name>
</gene>
<dbReference type="InterPro" id="IPR026893">
    <property type="entry name" value="Tyr/Ser_Pase_IphP-type"/>
</dbReference>
<dbReference type="InterPro" id="IPR016130">
    <property type="entry name" value="Tyr_Pase_AS"/>
</dbReference>
<dbReference type="Proteomes" id="UP001140076">
    <property type="component" value="Unassembled WGS sequence"/>
</dbReference>
<protein>
    <submittedName>
        <fullName evidence="1">Tyrosine-protein phosphatase</fullName>
    </submittedName>
</protein>
<evidence type="ECO:0000313" key="1">
    <source>
        <dbReference type="EMBL" id="MDA0566120.1"/>
    </source>
</evidence>
<dbReference type="Pfam" id="PF13350">
    <property type="entry name" value="Y_phosphatase3"/>
    <property type="match status" value="1"/>
</dbReference>
<keyword evidence="2" id="KW-1185">Reference proteome</keyword>
<sequence length="260" mass="27847">MTNEATVVLPSAPNFRDLGGYTTRDGARVRAGVAYRSDALHRLGDDDLATLADLDVRRVVDLRTVFERQSNPDRLPEGAEYTPLDVQGDHSTGADLVAVLSDPARARTVFADGGAERFMHEVNRILVSGADARAGYAALLRGIAATPGATVFHCSAGKDRTGWGAALLLTLLGVPRDTVFADYLASNGRLGGLQESFRAAVEGAGVDLELVWPMVECRTSYLETAFAEVERAYGTFDAYAAEGLGLSPEELAALRERMLE</sequence>
<dbReference type="RefSeq" id="WP_270073376.1">
    <property type="nucleotide sequence ID" value="NZ_JAJAQC010000030.1"/>
</dbReference>
<dbReference type="PROSITE" id="PS00383">
    <property type="entry name" value="TYR_PHOSPHATASE_1"/>
    <property type="match status" value="1"/>
</dbReference>
<dbReference type="AlphaFoldDB" id="A0A9X3NSM8"/>
<dbReference type="GO" id="GO:0004721">
    <property type="term" value="F:phosphoprotein phosphatase activity"/>
    <property type="evidence" value="ECO:0007669"/>
    <property type="project" value="InterPro"/>
</dbReference>